<name>A0A6J5R6Z4_9CAUD</name>
<reference evidence="1" key="1">
    <citation type="submission" date="2020-05" db="EMBL/GenBank/DDBJ databases">
        <authorList>
            <person name="Chiriac C."/>
            <person name="Salcher M."/>
            <person name="Ghai R."/>
            <person name="Kavagutti S V."/>
        </authorList>
    </citation>
    <scope>NUCLEOTIDE SEQUENCE</scope>
</reference>
<organism evidence="1">
    <name type="scientific">uncultured Caudovirales phage</name>
    <dbReference type="NCBI Taxonomy" id="2100421"/>
    <lineage>
        <taxon>Viruses</taxon>
        <taxon>Duplodnaviria</taxon>
        <taxon>Heunggongvirae</taxon>
        <taxon>Uroviricota</taxon>
        <taxon>Caudoviricetes</taxon>
        <taxon>Peduoviridae</taxon>
        <taxon>Maltschvirus</taxon>
        <taxon>Maltschvirus maltsch</taxon>
    </lineage>
</organism>
<proteinExistence type="predicted"/>
<evidence type="ECO:0000313" key="1">
    <source>
        <dbReference type="EMBL" id="CAB4189388.1"/>
    </source>
</evidence>
<sequence length="58" mass="6984">MIASIEVRRQRDKDCWHDRSSWEWRDCQKEGHEVECYIAECESCGYLLADCEEQEEAK</sequence>
<gene>
    <name evidence="1" type="ORF">UFOVP1184_38</name>
</gene>
<dbReference type="EMBL" id="LR797135">
    <property type="protein sequence ID" value="CAB4189388.1"/>
    <property type="molecule type" value="Genomic_DNA"/>
</dbReference>
<protein>
    <submittedName>
        <fullName evidence="1">Uncharacterized protein</fullName>
    </submittedName>
</protein>
<accession>A0A6J5R6Z4</accession>